<sequence length="288" mass="32679">MSKSPVISPKNTKGPSPSFVTAELGRARRARRLVPSTFAAVPVPKPDYQQLIPGTAQSKRRFRCLTIFLHKARTDLAQRFHYNIRKPYLPPDLKAKTPDTIALILALAHASRAYASRAKFYNDLRQVRLTRLKEAGKKDGRSKGEKAETIVRLNIPTPETEFEIVPENVYGLMVADVLKLSNMHSSLARLKARPVDIMEEFHELSEAERKGYRELVKGLDKFIPGDGEVEDMNPQHKQKNLQSNISLTHLGETIRNPRIALPLEEVDWKSMILHRETGLEQTLGRITF</sequence>
<dbReference type="AlphaFoldDB" id="A0A6A7CDB6"/>
<dbReference type="EMBL" id="MU005957">
    <property type="protein sequence ID" value="KAF2864378.1"/>
    <property type="molecule type" value="Genomic_DNA"/>
</dbReference>
<proteinExistence type="predicted"/>
<dbReference type="Proteomes" id="UP000799421">
    <property type="component" value="Unassembled WGS sequence"/>
</dbReference>
<evidence type="ECO:0000313" key="2">
    <source>
        <dbReference type="Proteomes" id="UP000799421"/>
    </source>
</evidence>
<evidence type="ECO:0000313" key="1">
    <source>
        <dbReference type="EMBL" id="KAF2864378.1"/>
    </source>
</evidence>
<keyword evidence="2" id="KW-1185">Reference proteome</keyword>
<organism evidence="1 2">
    <name type="scientific">Piedraia hortae CBS 480.64</name>
    <dbReference type="NCBI Taxonomy" id="1314780"/>
    <lineage>
        <taxon>Eukaryota</taxon>
        <taxon>Fungi</taxon>
        <taxon>Dikarya</taxon>
        <taxon>Ascomycota</taxon>
        <taxon>Pezizomycotina</taxon>
        <taxon>Dothideomycetes</taxon>
        <taxon>Dothideomycetidae</taxon>
        <taxon>Capnodiales</taxon>
        <taxon>Piedraiaceae</taxon>
        <taxon>Piedraia</taxon>
    </lineage>
</organism>
<accession>A0A6A7CDB6</accession>
<reference evidence="1" key="1">
    <citation type="journal article" date="2020" name="Stud. Mycol.">
        <title>101 Dothideomycetes genomes: a test case for predicting lifestyles and emergence of pathogens.</title>
        <authorList>
            <person name="Haridas S."/>
            <person name="Albert R."/>
            <person name="Binder M."/>
            <person name="Bloem J."/>
            <person name="Labutti K."/>
            <person name="Salamov A."/>
            <person name="Andreopoulos B."/>
            <person name="Baker S."/>
            <person name="Barry K."/>
            <person name="Bills G."/>
            <person name="Bluhm B."/>
            <person name="Cannon C."/>
            <person name="Castanera R."/>
            <person name="Culley D."/>
            <person name="Daum C."/>
            <person name="Ezra D."/>
            <person name="Gonzalez J."/>
            <person name="Henrissat B."/>
            <person name="Kuo A."/>
            <person name="Liang C."/>
            <person name="Lipzen A."/>
            <person name="Lutzoni F."/>
            <person name="Magnuson J."/>
            <person name="Mondo S."/>
            <person name="Nolan M."/>
            <person name="Ohm R."/>
            <person name="Pangilinan J."/>
            <person name="Park H.-J."/>
            <person name="Ramirez L."/>
            <person name="Alfaro M."/>
            <person name="Sun H."/>
            <person name="Tritt A."/>
            <person name="Yoshinaga Y."/>
            <person name="Zwiers L.-H."/>
            <person name="Turgeon B."/>
            <person name="Goodwin S."/>
            <person name="Spatafora J."/>
            <person name="Crous P."/>
            <person name="Grigoriev I."/>
        </authorList>
    </citation>
    <scope>NUCLEOTIDE SEQUENCE</scope>
    <source>
        <strain evidence="1">CBS 480.64</strain>
    </source>
</reference>
<gene>
    <name evidence="1" type="ORF">K470DRAFT_267234</name>
</gene>
<protein>
    <submittedName>
        <fullName evidence="1">Uncharacterized protein</fullName>
    </submittedName>
</protein>
<name>A0A6A7CDB6_9PEZI</name>